<dbReference type="AlphaFoldDB" id="A0A6N6N718"/>
<comment type="similarity">
    <text evidence="1 5">Belongs to the acylphosphatase family.</text>
</comment>
<evidence type="ECO:0000256" key="2">
    <source>
        <dbReference type="ARBA" id="ARBA00012150"/>
    </source>
</evidence>
<dbReference type="GO" id="GO:0003998">
    <property type="term" value="F:acylphosphatase activity"/>
    <property type="evidence" value="ECO:0007669"/>
    <property type="project" value="UniProtKB-EC"/>
</dbReference>
<dbReference type="Gene3D" id="3.30.70.100">
    <property type="match status" value="1"/>
</dbReference>
<dbReference type="InterPro" id="IPR020456">
    <property type="entry name" value="Acylphosphatase"/>
</dbReference>
<gene>
    <name evidence="7" type="ORF">F8A88_01070</name>
</gene>
<organism evidence="7 8">
    <name type="scientific">Pseudodesulfovibrio senegalensis</name>
    <dbReference type="NCBI Taxonomy" id="1721087"/>
    <lineage>
        <taxon>Bacteria</taxon>
        <taxon>Pseudomonadati</taxon>
        <taxon>Thermodesulfobacteriota</taxon>
        <taxon>Desulfovibrionia</taxon>
        <taxon>Desulfovibrionales</taxon>
        <taxon>Desulfovibrionaceae</taxon>
    </lineage>
</organism>
<name>A0A6N6N718_9BACT</name>
<evidence type="ECO:0000313" key="7">
    <source>
        <dbReference type="EMBL" id="KAB1442897.1"/>
    </source>
</evidence>
<keyword evidence="8" id="KW-1185">Reference proteome</keyword>
<dbReference type="InterPro" id="IPR001792">
    <property type="entry name" value="Acylphosphatase-like_dom"/>
</dbReference>
<evidence type="ECO:0000259" key="6">
    <source>
        <dbReference type="PROSITE" id="PS51160"/>
    </source>
</evidence>
<reference evidence="7 8" key="1">
    <citation type="journal article" date="2017" name="Int. J. Syst. Evol. Microbiol.">
        <title>Desulfovibrio senegalensis sp. nov., a mesophilic sulfate reducer isolated from marine sediment.</title>
        <authorList>
            <person name="Thioye A."/>
            <person name="Gam Z.B.A."/>
            <person name="Mbengue M."/>
            <person name="Cayol J.L."/>
            <person name="Joseph-Bartoli M."/>
            <person name="Toure-Kane C."/>
            <person name="Labat M."/>
        </authorList>
    </citation>
    <scope>NUCLEOTIDE SEQUENCE [LARGE SCALE GENOMIC DNA]</scope>
    <source>
        <strain evidence="7 8">DSM 101509</strain>
    </source>
</reference>
<dbReference type="PANTHER" id="PTHR47268:SF4">
    <property type="entry name" value="ACYLPHOSPHATASE"/>
    <property type="match status" value="1"/>
</dbReference>
<proteinExistence type="inferred from homology"/>
<sequence>MKSLHCIVKGKVQGGNFQGWLHKEAEQLNITGWVRNVADGEAEILAQGDPTDLKTFDGIIRTKAPLPEVDEIRCDIVDHDKTFDKFEMRG</sequence>
<dbReference type="Pfam" id="PF00708">
    <property type="entry name" value="Acylphosphatase"/>
    <property type="match status" value="1"/>
</dbReference>
<dbReference type="EC" id="3.6.1.7" evidence="2"/>
<comment type="caution">
    <text evidence="4">Lacks conserved residue(s) required for the propagation of feature annotation.</text>
</comment>
<comment type="caution">
    <text evidence="7">The sequence shown here is derived from an EMBL/GenBank/DDBJ whole genome shotgun (WGS) entry which is preliminary data.</text>
</comment>
<accession>A0A6N6N718</accession>
<protein>
    <recommendedName>
        <fullName evidence="2">acylphosphatase</fullName>
        <ecNumber evidence="2">3.6.1.7</ecNumber>
    </recommendedName>
</protein>
<evidence type="ECO:0000256" key="4">
    <source>
        <dbReference type="PROSITE-ProRule" id="PRU00520"/>
    </source>
</evidence>
<dbReference type="Proteomes" id="UP000438699">
    <property type="component" value="Unassembled WGS sequence"/>
</dbReference>
<evidence type="ECO:0000256" key="1">
    <source>
        <dbReference type="ARBA" id="ARBA00005614"/>
    </source>
</evidence>
<dbReference type="RefSeq" id="WP_151149087.1">
    <property type="nucleotide sequence ID" value="NZ_WAIE01000001.1"/>
</dbReference>
<comment type="catalytic activity">
    <reaction evidence="3">
        <text>an acyl phosphate + H2O = a carboxylate + phosphate + H(+)</text>
        <dbReference type="Rhea" id="RHEA:14965"/>
        <dbReference type="ChEBI" id="CHEBI:15377"/>
        <dbReference type="ChEBI" id="CHEBI:15378"/>
        <dbReference type="ChEBI" id="CHEBI:29067"/>
        <dbReference type="ChEBI" id="CHEBI:43474"/>
        <dbReference type="ChEBI" id="CHEBI:59918"/>
        <dbReference type="EC" id="3.6.1.7"/>
    </reaction>
</comment>
<dbReference type="InterPro" id="IPR036046">
    <property type="entry name" value="Acylphosphatase-like_dom_sf"/>
</dbReference>
<dbReference type="PANTHER" id="PTHR47268">
    <property type="entry name" value="ACYLPHOSPHATASE"/>
    <property type="match status" value="1"/>
</dbReference>
<evidence type="ECO:0000313" key="8">
    <source>
        <dbReference type="Proteomes" id="UP000438699"/>
    </source>
</evidence>
<dbReference type="PROSITE" id="PS51160">
    <property type="entry name" value="ACYLPHOSPHATASE_3"/>
    <property type="match status" value="1"/>
</dbReference>
<dbReference type="SUPFAM" id="SSF54975">
    <property type="entry name" value="Acylphosphatase/BLUF domain-like"/>
    <property type="match status" value="1"/>
</dbReference>
<evidence type="ECO:0000256" key="3">
    <source>
        <dbReference type="ARBA" id="ARBA00047645"/>
    </source>
</evidence>
<dbReference type="OrthoDB" id="5295388at2"/>
<dbReference type="EMBL" id="WAIE01000001">
    <property type="protein sequence ID" value="KAB1442897.1"/>
    <property type="molecule type" value="Genomic_DNA"/>
</dbReference>
<feature type="domain" description="Acylphosphatase-like" evidence="6">
    <location>
        <begin position="3"/>
        <end position="90"/>
    </location>
</feature>
<evidence type="ECO:0000256" key="5">
    <source>
        <dbReference type="RuleBase" id="RU004168"/>
    </source>
</evidence>